<evidence type="ECO:0000313" key="3">
    <source>
        <dbReference type="Proteomes" id="UP000823749"/>
    </source>
</evidence>
<evidence type="ECO:0000313" key="2">
    <source>
        <dbReference type="EMBL" id="KAG5553322.1"/>
    </source>
</evidence>
<feature type="region of interest" description="Disordered" evidence="1">
    <location>
        <begin position="90"/>
        <end position="109"/>
    </location>
</feature>
<sequence length="109" mass="11967">MASLACQRQDWFMPRGWAMEADGDGDGDGGQRGWVTEANGEWFMPRGWATEADEGNGLCRDVGRRRLAAGVVYAERMGDGGRREWVALAKRTGDRDGREDDNGISTDLG</sequence>
<dbReference type="EMBL" id="JACTNZ010000004">
    <property type="protein sequence ID" value="KAG5553322.1"/>
    <property type="molecule type" value="Genomic_DNA"/>
</dbReference>
<proteinExistence type="predicted"/>
<gene>
    <name evidence="2" type="ORF">RHGRI_011254</name>
</gene>
<name>A0AAV6KLM1_9ERIC</name>
<dbReference type="AlphaFoldDB" id="A0AAV6KLM1"/>
<organism evidence="2 3">
    <name type="scientific">Rhododendron griersonianum</name>
    <dbReference type="NCBI Taxonomy" id="479676"/>
    <lineage>
        <taxon>Eukaryota</taxon>
        <taxon>Viridiplantae</taxon>
        <taxon>Streptophyta</taxon>
        <taxon>Embryophyta</taxon>
        <taxon>Tracheophyta</taxon>
        <taxon>Spermatophyta</taxon>
        <taxon>Magnoliopsida</taxon>
        <taxon>eudicotyledons</taxon>
        <taxon>Gunneridae</taxon>
        <taxon>Pentapetalae</taxon>
        <taxon>asterids</taxon>
        <taxon>Ericales</taxon>
        <taxon>Ericaceae</taxon>
        <taxon>Ericoideae</taxon>
        <taxon>Rhodoreae</taxon>
        <taxon>Rhododendron</taxon>
    </lineage>
</organism>
<evidence type="ECO:0000256" key="1">
    <source>
        <dbReference type="SAM" id="MobiDB-lite"/>
    </source>
</evidence>
<comment type="caution">
    <text evidence="2">The sequence shown here is derived from an EMBL/GenBank/DDBJ whole genome shotgun (WGS) entry which is preliminary data.</text>
</comment>
<dbReference type="Proteomes" id="UP000823749">
    <property type="component" value="Chromosome 4"/>
</dbReference>
<protein>
    <submittedName>
        <fullName evidence="2">Uncharacterized protein</fullName>
    </submittedName>
</protein>
<feature type="compositionally biased region" description="Basic and acidic residues" evidence="1">
    <location>
        <begin position="90"/>
        <end position="101"/>
    </location>
</feature>
<reference evidence="2" key="1">
    <citation type="submission" date="2020-08" db="EMBL/GenBank/DDBJ databases">
        <title>Plant Genome Project.</title>
        <authorList>
            <person name="Zhang R.-G."/>
        </authorList>
    </citation>
    <scope>NUCLEOTIDE SEQUENCE</scope>
    <source>
        <strain evidence="2">WSP0</strain>
        <tissue evidence="2">Leaf</tissue>
    </source>
</reference>
<keyword evidence="3" id="KW-1185">Reference proteome</keyword>
<accession>A0AAV6KLM1</accession>